<gene>
    <name evidence="2" type="ORF">EEDITHA_LOCUS22385</name>
</gene>
<dbReference type="AlphaFoldDB" id="A0AAU9VAI2"/>
<keyword evidence="3" id="KW-1185">Reference proteome</keyword>
<comment type="caution">
    <text evidence="2">The sequence shown here is derived from an EMBL/GenBank/DDBJ whole genome shotgun (WGS) entry which is preliminary data.</text>
</comment>
<proteinExistence type="predicted"/>
<accession>A0AAU9VAI2</accession>
<name>A0AAU9VAI2_EUPED</name>
<dbReference type="EMBL" id="CAKOGL010000031">
    <property type="protein sequence ID" value="CAH2108449.1"/>
    <property type="molecule type" value="Genomic_DNA"/>
</dbReference>
<feature type="compositionally biased region" description="Basic residues" evidence="1">
    <location>
        <begin position="56"/>
        <end position="66"/>
    </location>
</feature>
<dbReference type="Proteomes" id="UP001153954">
    <property type="component" value="Unassembled WGS sequence"/>
</dbReference>
<evidence type="ECO:0000313" key="2">
    <source>
        <dbReference type="EMBL" id="CAH2108449.1"/>
    </source>
</evidence>
<sequence>MNPKDDAASTTGREHSSVASPAKVEDSVFKAGVHIPPFWPELLTQQVASLQANQLHKSHFKYNRSPHNRERRSSAHRHRSRSQSSAPNSNYYWYYKRFGVKANKCDKPCNFAIENYNGSRK</sequence>
<organism evidence="2 3">
    <name type="scientific">Euphydryas editha</name>
    <name type="common">Edith's checkerspot</name>
    <dbReference type="NCBI Taxonomy" id="104508"/>
    <lineage>
        <taxon>Eukaryota</taxon>
        <taxon>Metazoa</taxon>
        <taxon>Ecdysozoa</taxon>
        <taxon>Arthropoda</taxon>
        <taxon>Hexapoda</taxon>
        <taxon>Insecta</taxon>
        <taxon>Pterygota</taxon>
        <taxon>Neoptera</taxon>
        <taxon>Endopterygota</taxon>
        <taxon>Lepidoptera</taxon>
        <taxon>Glossata</taxon>
        <taxon>Ditrysia</taxon>
        <taxon>Papilionoidea</taxon>
        <taxon>Nymphalidae</taxon>
        <taxon>Nymphalinae</taxon>
        <taxon>Euphydryas</taxon>
    </lineage>
</organism>
<feature type="region of interest" description="Disordered" evidence="1">
    <location>
        <begin position="1"/>
        <end position="23"/>
    </location>
</feature>
<protein>
    <submittedName>
        <fullName evidence="2">Uncharacterized protein</fullName>
    </submittedName>
</protein>
<evidence type="ECO:0000256" key="1">
    <source>
        <dbReference type="SAM" id="MobiDB-lite"/>
    </source>
</evidence>
<evidence type="ECO:0000313" key="3">
    <source>
        <dbReference type="Proteomes" id="UP001153954"/>
    </source>
</evidence>
<feature type="compositionally biased region" description="Basic and acidic residues" evidence="1">
    <location>
        <begin position="1"/>
        <end position="16"/>
    </location>
</feature>
<feature type="region of interest" description="Disordered" evidence="1">
    <location>
        <begin position="54"/>
        <end position="88"/>
    </location>
</feature>
<reference evidence="2" key="1">
    <citation type="submission" date="2022-03" db="EMBL/GenBank/DDBJ databases">
        <authorList>
            <person name="Tunstrom K."/>
        </authorList>
    </citation>
    <scope>NUCLEOTIDE SEQUENCE</scope>
</reference>